<dbReference type="Gene3D" id="3.40.50.150">
    <property type="entry name" value="Vaccinia Virus protein VP39"/>
    <property type="match status" value="1"/>
</dbReference>
<dbReference type="GO" id="GO:0006298">
    <property type="term" value="P:mismatch repair"/>
    <property type="evidence" value="ECO:0007669"/>
    <property type="project" value="TreeGrafter"/>
</dbReference>
<dbReference type="EC" id="2.1.1.72" evidence="1"/>
<dbReference type="GO" id="GO:0009307">
    <property type="term" value="P:DNA restriction-modification system"/>
    <property type="evidence" value="ECO:0007669"/>
    <property type="project" value="InterPro"/>
</dbReference>
<dbReference type="AlphaFoldDB" id="N9MLC2"/>
<evidence type="ECO:0000256" key="5">
    <source>
        <dbReference type="ARBA" id="ARBA00047942"/>
    </source>
</evidence>
<evidence type="ECO:0000256" key="4">
    <source>
        <dbReference type="ARBA" id="ARBA00022691"/>
    </source>
</evidence>
<comment type="caution">
    <text evidence="6">The sequence shown here is derived from an EMBL/GenBank/DDBJ whole genome shotgun (WGS) entry which is preliminary data.</text>
</comment>
<organism evidence="6 7">
    <name type="scientific">Acinetobacter dispersus</name>
    <dbReference type="NCBI Taxonomy" id="70348"/>
    <lineage>
        <taxon>Bacteria</taxon>
        <taxon>Pseudomonadati</taxon>
        <taxon>Pseudomonadota</taxon>
        <taxon>Gammaproteobacteria</taxon>
        <taxon>Moraxellales</taxon>
        <taxon>Moraxellaceae</taxon>
        <taxon>Acinetobacter</taxon>
    </lineage>
</organism>
<dbReference type="SUPFAM" id="SSF53335">
    <property type="entry name" value="S-adenosyl-L-methionine-dependent methyltransferases"/>
    <property type="match status" value="1"/>
</dbReference>
<dbReference type="InterPro" id="IPR012327">
    <property type="entry name" value="MeTrfase_D12"/>
</dbReference>
<evidence type="ECO:0000256" key="3">
    <source>
        <dbReference type="ARBA" id="ARBA00022679"/>
    </source>
</evidence>
<evidence type="ECO:0000313" key="6">
    <source>
        <dbReference type="EMBL" id="ENW94085.1"/>
    </source>
</evidence>
<accession>N9MLC2</accession>
<keyword evidence="7" id="KW-1185">Reference proteome</keyword>
<keyword evidence="2" id="KW-0489">Methyltransferase</keyword>
<dbReference type="PROSITE" id="PS00092">
    <property type="entry name" value="N6_MTASE"/>
    <property type="match status" value="1"/>
</dbReference>
<dbReference type="PATRIC" id="fig|1217703.3.peg.962"/>
<dbReference type="Pfam" id="PF02086">
    <property type="entry name" value="MethyltransfD12"/>
    <property type="match status" value="1"/>
</dbReference>
<dbReference type="InterPro" id="IPR002052">
    <property type="entry name" value="DNA_methylase_N6_adenine_CS"/>
</dbReference>
<keyword evidence="4" id="KW-0949">S-adenosyl-L-methionine</keyword>
<dbReference type="PANTHER" id="PTHR30481">
    <property type="entry name" value="DNA ADENINE METHYLASE"/>
    <property type="match status" value="1"/>
</dbReference>
<dbReference type="eggNOG" id="COG0338">
    <property type="taxonomic scope" value="Bacteria"/>
</dbReference>
<keyword evidence="3" id="KW-0808">Transferase</keyword>
<evidence type="ECO:0000256" key="1">
    <source>
        <dbReference type="ARBA" id="ARBA00011900"/>
    </source>
</evidence>
<dbReference type="GO" id="GO:1904047">
    <property type="term" value="F:S-adenosyl-L-methionine binding"/>
    <property type="evidence" value="ECO:0007669"/>
    <property type="project" value="TreeGrafter"/>
</dbReference>
<evidence type="ECO:0000256" key="2">
    <source>
        <dbReference type="ARBA" id="ARBA00022603"/>
    </source>
</evidence>
<dbReference type="GO" id="GO:0043565">
    <property type="term" value="F:sequence-specific DNA binding"/>
    <property type="evidence" value="ECO:0007669"/>
    <property type="project" value="TreeGrafter"/>
</dbReference>
<gene>
    <name evidence="6" type="ORF">F904_01000</name>
</gene>
<comment type="catalytic activity">
    <reaction evidence="5">
        <text>a 2'-deoxyadenosine in DNA + S-adenosyl-L-methionine = an N(6)-methyl-2'-deoxyadenosine in DNA + S-adenosyl-L-homocysteine + H(+)</text>
        <dbReference type="Rhea" id="RHEA:15197"/>
        <dbReference type="Rhea" id="RHEA-COMP:12418"/>
        <dbReference type="Rhea" id="RHEA-COMP:12419"/>
        <dbReference type="ChEBI" id="CHEBI:15378"/>
        <dbReference type="ChEBI" id="CHEBI:57856"/>
        <dbReference type="ChEBI" id="CHEBI:59789"/>
        <dbReference type="ChEBI" id="CHEBI:90615"/>
        <dbReference type="ChEBI" id="CHEBI:90616"/>
        <dbReference type="EC" id="2.1.1.72"/>
    </reaction>
</comment>
<dbReference type="OrthoDB" id="9805629at2"/>
<proteinExistence type="predicted"/>
<dbReference type="GO" id="GO:0009007">
    <property type="term" value="F:site-specific DNA-methyltransferase (adenine-specific) activity"/>
    <property type="evidence" value="ECO:0007669"/>
    <property type="project" value="UniProtKB-EC"/>
</dbReference>
<dbReference type="EMBL" id="APRL01000010">
    <property type="protein sequence ID" value="ENW94085.1"/>
    <property type="molecule type" value="Genomic_DNA"/>
</dbReference>
<name>N9MLC2_9GAMM</name>
<dbReference type="HOGENOM" id="CLU_109409_0_0_6"/>
<protein>
    <recommendedName>
        <fullName evidence="1">site-specific DNA-methyltransferase (adenine-specific)</fullName>
        <ecNumber evidence="1">2.1.1.72</ecNumber>
    </recommendedName>
</protein>
<evidence type="ECO:0000313" key="7">
    <source>
        <dbReference type="Proteomes" id="UP000013261"/>
    </source>
</evidence>
<dbReference type="InterPro" id="IPR029063">
    <property type="entry name" value="SAM-dependent_MTases_sf"/>
</dbReference>
<reference evidence="6 7" key="1">
    <citation type="submission" date="2013-02" db="EMBL/GenBank/DDBJ databases">
        <title>The Genome Sequence of Acinetobacter sp. ANC 4105.</title>
        <authorList>
            <consortium name="The Broad Institute Genome Sequencing Platform"/>
            <consortium name="The Broad Institute Genome Sequencing Center for Infectious Disease"/>
            <person name="Cerqueira G."/>
            <person name="Feldgarden M."/>
            <person name="Courvalin P."/>
            <person name="Perichon B."/>
            <person name="Grillot-Courvalin C."/>
            <person name="Clermont D."/>
            <person name="Rocha E."/>
            <person name="Yoon E.-J."/>
            <person name="Nemec A."/>
            <person name="Walker B."/>
            <person name="Young S.K."/>
            <person name="Zeng Q."/>
            <person name="Gargeya S."/>
            <person name="Fitzgerald M."/>
            <person name="Haas B."/>
            <person name="Abouelleil A."/>
            <person name="Alvarado L."/>
            <person name="Arachchi H.M."/>
            <person name="Berlin A.M."/>
            <person name="Chapman S.B."/>
            <person name="Dewar J."/>
            <person name="Goldberg J."/>
            <person name="Griggs A."/>
            <person name="Gujja S."/>
            <person name="Hansen M."/>
            <person name="Howarth C."/>
            <person name="Imamovic A."/>
            <person name="Larimer J."/>
            <person name="McCowan C."/>
            <person name="Murphy C."/>
            <person name="Neiman D."/>
            <person name="Pearson M."/>
            <person name="Priest M."/>
            <person name="Roberts A."/>
            <person name="Saif S."/>
            <person name="Shea T."/>
            <person name="Sisk P."/>
            <person name="Sykes S."/>
            <person name="Wortman J."/>
            <person name="Nusbaum C."/>
            <person name="Birren B."/>
        </authorList>
    </citation>
    <scope>NUCLEOTIDE SEQUENCE [LARGE SCALE GENOMIC DNA]</scope>
    <source>
        <strain evidence="6 7">ANC 4105</strain>
    </source>
</reference>
<dbReference type="Proteomes" id="UP000013261">
    <property type="component" value="Unassembled WGS sequence"/>
</dbReference>
<dbReference type="GO" id="GO:0032259">
    <property type="term" value="P:methylation"/>
    <property type="evidence" value="ECO:0007669"/>
    <property type="project" value="UniProtKB-KW"/>
</dbReference>
<dbReference type="RefSeq" id="WP_005185730.1">
    <property type="nucleotide sequence ID" value="NZ_KB850049.1"/>
</dbReference>
<sequence>MRYPGGKGKCYQHIINLMPIHDTYIETHLGGGSVMRNKQPAQQNIGIDIDPKVINIWKAKFSGLCELVLGDSLSFLENYNFNGNELIYVDPPYYPETRRNKKIYSHEYTHDDHEKLLILLKEIPCNVMISGYDHPFYNQQLKGWRKVTFNAKTHVDTREENVWLNFEEPDNLHDNRYYGKNFRERQTIKRRQERLYKKIKNMDPIERNELFRWMNTEYPEELGGLSCN</sequence>